<dbReference type="InterPro" id="IPR035601">
    <property type="entry name" value="MPP5_SH3"/>
</dbReference>
<dbReference type="InterPro" id="IPR036034">
    <property type="entry name" value="PDZ_sf"/>
</dbReference>
<protein>
    <recommendedName>
        <fullName evidence="9">MAGUK p55 subfamily member 5</fullName>
    </recommendedName>
</protein>
<dbReference type="InterPro" id="IPR001452">
    <property type="entry name" value="SH3_domain"/>
</dbReference>
<dbReference type="GO" id="GO:0034330">
    <property type="term" value="P:cell junction organization"/>
    <property type="evidence" value="ECO:0007669"/>
    <property type="project" value="UniProtKB-ARBA"/>
</dbReference>
<evidence type="ECO:0000313" key="8">
    <source>
        <dbReference type="Proteomes" id="UP000277928"/>
    </source>
</evidence>
<dbReference type="PROSITE" id="PS50002">
    <property type="entry name" value="SH3"/>
    <property type="match status" value="1"/>
</dbReference>
<dbReference type="SUPFAM" id="SSF50156">
    <property type="entry name" value="PDZ domain-like"/>
    <property type="match status" value="1"/>
</dbReference>
<dbReference type="Pfam" id="PF07653">
    <property type="entry name" value="SH3_2"/>
    <property type="match status" value="1"/>
</dbReference>
<evidence type="ECO:0008006" key="9">
    <source>
        <dbReference type="Google" id="ProtNLM"/>
    </source>
</evidence>
<keyword evidence="8" id="KW-1185">Reference proteome</keyword>
<dbReference type="InterPro" id="IPR008144">
    <property type="entry name" value="Guanylate_kin-like_dom"/>
</dbReference>
<organism evidence="7 8">
    <name type="scientific">Litomosoides sigmodontis</name>
    <name type="common">Filarial nematode worm</name>
    <dbReference type="NCBI Taxonomy" id="42156"/>
    <lineage>
        <taxon>Eukaryota</taxon>
        <taxon>Metazoa</taxon>
        <taxon>Ecdysozoa</taxon>
        <taxon>Nematoda</taxon>
        <taxon>Chromadorea</taxon>
        <taxon>Rhabditida</taxon>
        <taxon>Spirurina</taxon>
        <taxon>Spiruromorpha</taxon>
        <taxon>Filarioidea</taxon>
        <taxon>Onchocercidae</taxon>
        <taxon>Litomosoides</taxon>
    </lineage>
</organism>
<dbReference type="OrthoDB" id="43580at2759"/>
<dbReference type="PANTHER" id="PTHR23122">
    <property type="entry name" value="MEMBRANE-ASSOCIATED GUANYLATE KINASE MAGUK"/>
    <property type="match status" value="1"/>
</dbReference>
<dbReference type="SMART" id="SM00326">
    <property type="entry name" value="SH3"/>
    <property type="match status" value="1"/>
</dbReference>
<dbReference type="InterPro" id="IPR001478">
    <property type="entry name" value="PDZ"/>
</dbReference>
<dbReference type="OMA" id="VNTEPMW"/>
<dbReference type="Gene3D" id="3.40.50.300">
    <property type="entry name" value="P-loop containing nucleotide triphosphate hydrolases"/>
    <property type="match status" value="1"/>
</dbReference>
<dbReference type="InterPro" id="IPR008145">
    <property type="entry name" value="GK/Ca_channel_bsu"/>
</dbReference>
<dbReference type="SUPFAM" id="SSF52540">
    <property type="entry name" value="P-loop containing nucleoside triphosphate hydrolases"/>
    <property type="match status" value="1"/>
</dbReference>
<dbReference type="CDD" id="cd12036">
    <property type="entry name" value="SH3_MPP5"/>
    <property type="match status" value="1"/>
</dbReference>
<dbReference type="InterPro" id="IPR050716">
    <property type="entry name" value="MAGUK"/>
</dbReference>
<keyword evidence="2 3" id="KW-0728">SH3 domain</keyword>
<dbReference type="SMART" id="SM00228">
    <property type="entry name" value="PDZ"/>
    <property type="match status" value="1"/>
</dbReference>
<dbReference type="InterPro" id="IPR020590">
    <property type="entry name" value="Guanylate_kinase_CS"/>
</dbReference>
<dbReference type="Gene3D" id="2.30.42.10">
    <property type="match status" value="1"/>
</dbReference>
<dbReference type="PROSITE" id="PS50106">
    <property type="entry name" value="PDZ"/>
    <property type="match status" value="1"/>
</dbReference>
<evidence type="ECO:0000259" key="5">
    <source>
        <dbReference type="PROSITE" id="PS50052"/>
    </source>
</evidence>
<feature type="domain" description="Guanylate kinase-like" evidence="5">
    <location>
        <begin position="463"/>
        <end position="645"/>
    </location>
</feature>
<dbReference type="Pfam" id="PF00595">
    <property type="entry name" value="PDZ"/>
    <property type="match status" value="1"/>
</dbReference>
<evidence type="ECO:0000256" key="1">
    <source>
        <dbReference type="ARBA" id="ARBA00007014"/>
    </source>
</evidence>
<reference evidence="7 8" key="1">
    <citation type="submission" date="2018-08" db="EMBL/GenBank/DDBJ databases">
        <authorList>
            <person name="Laetsch R D."/>
            <person name="Stevens L."/>
            <person name="Kumar S."/>
            <person name="Blaxter L. M."/>
        </authorList>
    </citation>
    <scope>NUCLEOTIDE SEQUENCE [LARGE SCALE GENOMIC DNA]</scope>
</reference>
<evidence type="ECO:0000259" key="4">
    <source>
        <dbReference type="PROSITE" id="PS50002"/>
    </source>
</evidence>
<feature type="domain" description="SH3" evidence="4">
    <location>
        <begin position="317"/>
        <end position="389"/>
    </location>
</feature>
<feature type="domain" description="PDZ" evidence="6">
    <location>
        <begin position="225"/>
        <end position="305"/>
    </location>
</feature>
<dbReference type="CDD" id="cd00071">
    <property type="entry name" value="GMPK"/>
    <property type="match status" value="1"/>
</dbReference>
<gene>
    <name evidence="7" type="ORF">NLS_LOCUS4425</name>
</gene>
<name>A0A3P6T2K4_LITSI</name>
<evidence type="ECO:0000259" key="6">
    <source>
        <dbReference type="PROSITE" id="PS50106"/>
    </source>
</evidence>
<dbReference type="Pfam" id="PF00625">
    <property type="entry name" value="Guanylate_kin"/>
    <property type="match status" value="1"/>
</dbReference>
<dbReference type="InterPro" id="IPR036028">
    <property type="entry name" value="SH3-like_dom_sf"/>
</dbReference>
<dbReference type="Gene3D" id="2.30.30.40">
    <property type="entry name" value="SH3 Domains"/>
    <property type="match status" value="1"/>
</dbReference>
<accession>A0A3P6T2K4</accession>
<sequence>MPSSESPTGNSESHALLNANAQSDSANDEMWDGIASESFTATNIITCAENEDEGKRLKNYENYLRRRREFGEYRTNENAFLRESLRGSGKLLSLENHKGRKELLGWKNSILSAGGEVETGYANGAYMSGDTFCDNTDVDRTKLTSLEEVAISMNHVVKGEGREEEESELMHDFFMQKPVRKAIGSNVGVHKMSKITEPKATTSADLLSIITDCDNATIVQSHLKIVKFSKCSDAYLGATIRNEGEKVIVARVIRGGMAEKSNLLKEGDELIEANGNDLRGKNVTEVCNVLKSMSGELSLVIAPFDKSNDNSQRVSSAQVRHFRALFDYDPEDDIYVPCKELALKFQRGDILHVISTSDENWWQAYREGCEMNGSLAGLIPSISFQRQTALCAREFERENKLESGKHKDFFGCTKGKSLIRGRCKKGIEELRSVAEELSGENDEDSEILTYEEVTLYLSKTGRKRPLVLCGPEGVGCLELRQRLAEFDKDKFASAIPHTTRPKKVGEIGGIHYHFVTKRSFQEDAKAGKFIEYGEFEKYLYGTSLASVQAVIDRAKICLLTLKAENLKALRRTTFMPYVIFIAPPSLQQLRRQKEILGQRGIKDEQLKLILSEGKTTEKHYGHLFDRIIVNIDLDRSLEELKEVIRKLETEPHWVPSFWPVNTTSVISSAEFDGK</sequence>
<dbReference type="STRING" id="42156.A0A3P6T2K4"/>
<dbReference type="EMBL" id="UYRX01000283">
    <property type="protein sequence ID" value="VDK79237.1"/>
    <property type="molecule type" value="Genomic_DNA"/>
</dbReference>
<dbReference type="SMART" id="SM00072">
    <property type="entry name" value="GuKc"/>
    <property type="match status" value="1"/>
</dbReference>
<comment type="similarity">
    <text evidence="1">Belongs to the MAGUK family.</text>
</comment>
<dbReference type="Proteomes" id="UP000277928">
    <property type="component" value="Unassembled WGS sequence"/>
</dbReference>
<dbReference type="AlphaFoldDB" id="A0A3P6T2K4"/>
<dbReference type="PROSITE" id="PS50052">
    <property type="entry name" value="GUANYLATE_KINASE_2"/>
    <property type="match status" value="1"/>
</dbReference>
<evidence type="ECO:0000256" key="3">
    <source>
        <dbReference type="PROSITE-ProRule" id="PRU00192"/>
    </source>
</evidence>
<evidence type="ECO:0000313" key="7">
    <source>
        <dbReference type="EMBL" id="VDK79237.1"/>
    </source>
</evidence>
<dbReference type="InterPro" id="IPR027417">
    <property type="entry name" value="P-loop_NTPase"/>
</dbReference>
<dbReference type="SUPFAM" id="SSF50044">
    <property type="entry name" value="SH3-domain"/>
    <property type="match status" value="1"/>
</dbReference>
<dbReference type="FunFam" id="3.30.63.10:FF:000002">
    <property type="entry name" value="Guanylate kinase 1"/>
    <property type="match status" value="1"/>
</dbReference>
<dbReference type="PROSITE" id="PS00856">
    <property type="entry name" value="GUANYLATE_KINASE_1"/>
    <property type="match status" value="1"/>
</dbReference>
<evidence type="ECO:0000256" key="2">
    <source>
        <dbReference type="ARBA" id="ARBA00022443"/>
    </source>
</evidence>
<proteinExistence type="inferred from homology"/>